<evidence type="ECO:0000256" key="1">
    <source>
        <dbReference type="SAM" id="SignalP"/>
    </source>
</evidence>
<keyword evidence="3" id="KW-1185">Reference proteome</keyword>
<keyword evidence="1" id="KW-0732">Signal</keyword>
<feature type="chain" id="PRO_5041920373" evidence="1">
    <location>
        <begin position="18"/>
        <end position="349"/>
    </location>
</feature>
<dbReference type="EMBL" id="BLLK01000047">
    <property type="protein sequence ID" value="GFH53463.1"/>
    <property type="molecule type" value="Genomic_DNA"/>
</dbReference>
<sequence>MQCIVLLLSFYLPFAASLSISRRNFVASSSISLILNGEADKANAASDQQIEKQQISRLLEAKNIYWSDGQPSWKDARYRGSTLSSSSGFAPTPSIETSCVYPDWIEGYWSIKYKFQSASFPQGRSILSLRTGGAGLGTCMSLPNVGYNPSAFSSRYIRDYNGKLYYDVAYNVPRRFEAFWPEAKVTSISVGMENSNKLTPKCFVTGEGCMLPENPSLHSPTQRYAFDFEGPTRRSGRMTQSTDVTEINSMCEIPSSSRFEQIKTYSQYNVNQDLQTFYKEIKSFEKINSSEDVIIGKVRAAAFLPYYIKELDNLNEAGNNFSYDENAAVAIYDYKFLMKKIDESEAASM</sequence>
<dbReference type="Proteomes" id="UP001054902">
    <property type="component" value="Unassembled WGS sequence"/>
</dbReference>
<protein>
    <submittedName>
        <fullName evidence="2">Uncharacterized protein</fullName>
    </submittedName>
</protein>
<evidence type="ECO:0000313" key="3">
    <source>
        <dbReference type="Proteomes" id="UP001054902"/>
    </source>
</evidence>
<feature type="signal peptide" evidence="1">
    <location>
        <begin position="1"/>
        <end position="17"/>
    </location>
</feature>
<proteinExistence type="predicted"/>
<gene>
    <name evidence="2" type="ORF">CTEN210_09939</name>
</gene>
<organism evidence="2 3">
    <name type="scientific">Chaetoceros tenuissimus</name>
    <dbReference type="NCBI Taxonomy" id="426638"/>
    <lineage>
        <taxon>Eukaryota</taxon>
        <taxon>Sar</taxon>
        <taxon>Stramenopiles</taxon>
        <taxon>Ochrophyta</taxon>
        <taxon>Bacillariophyta</taxon>
        <taxon>Coscinodiscophyceae</taxon>
        <taxon>Chaetocerotophycidae</taxon>
        <taxon>Chaetocerotales</taxon>
        <taxon>Chaetocerotaceae</taxon>
        <taxon>Chaetoceros</taxon>
    </lineage>
</organism>
<name>A0AAD3H833_9STRA</name>
<reference evidence="2 3" key="1">
    <citation type="journal article" date="2021" name="Sci. Rep.">
        <title>The genome of the diatom Chaetoceros tenuissimus carries an ancient integrated fragment of an extant virus.</title>
        <authorList>
            <person name="Hongo Y."/>
            <person name="Kimura K."/>
            <person name="Takaki Y."/>
            <person name="Yoshida Y."/>
            <person name="Baba S."/>
            <person name="Kobayashi G."/>
            <person name="Nagasaki K."/>
            <person name="Hano T."/>
            <person name="Tomaru Y."/>
        </authorList>
    </citation>
    <scope>NUCLEOTIDE SEQUENCE [LARGE SCALE GENOMIC DNA]</scope>
    <source>
        <strain evidence="2 3">NIES-3715</strain>
    </source>
</reference>
<accession>A0AAD3H833</accession>
<comment type="caution">
    <text evidence="2">The sequence shown here is derived from an EMBL/GenBank/DDBJ whole genome shotgun (WGS) entry which is preliminary data.</text>
</comment>
<evidence type="ECO:0000313" key="2">
    <source>
        <dbReference type="EMBL" id="GFH53463.1"/>
    </source>
</evidence>
<dbReference type="AlphaFoldDB" id="A0AAD3H833"/>